<dbReference type="PANTHER" id="PTHR46577">
    <property type="entry name" value="HTH-TYPE TRANSCRIPTIONAL REGULATORY PROTEIN GABR"/>
    <property type="match status" value="1"/>
</dbReference>
<protein>
    <submittedName>
        <fullName evidence="7">GntR family transcriptional regulator/MocR family aminotransferase</fullName>
    </submittedName>
</protein>
<evidence type="ECO:0000259" key="6">
    <source>
        <dbReference type="PROSITE" id="PS50949"/>
    </source>
</evidence>
<accession>A0A543FMA9</accession>
<keyword evidence="2" id="KW-0663">Pyridoxal phosphate</keyword>
<dbReference type="InterPro" id="IPR015424">
    <property type="entry name" value="PyrdxlP-dep_Trfase"/>
</dbReference>
<evidence type="ECO:0000256" key="5">
    <source>
        <dbReference type="ARBA" id="ARBA00023163"/>
    </source>
</evidence>
<dbReference type="InterPro" id="IPR051446">
    <property type="entry name" value="HTH_trans_reg/aminotransferase"/>
</dbReference>
<dbReference type="Pfam" id="PF00155">
    <property type="entry name" value="Aminotran_1_2"/>
    <property type="match status" value="1"/>
</dbReference>
<keyword evidence="3" id="KW-0805">Transcription regulation</keyword>
<organism evidence="7 8">
    <name type="scientific">Microbacterium kyungheense</name>
    <dbReference type="NCBI Taxonomy" id="1263636"/>
    <lineage>
        <taxon>Bacteria</taxon>
        <taxon>Bacillati</taxon>
        <taxon>Actinomycetota</taxon>
        <taxon>Actinomycetes</taxon>
        <taxon>Micrococcales</taxon>
        <taxon>Microbacteriaceae</taxon>
        <taxon>Microbacterium</taxon>
    </lineage>
</organism>
<evidence type="ECO:0000313" key="7">
    <source>
        <dbReference type="EMBL" id="TQM34866.1"/>
    </source>
</evidence>
<proteinExistence type="inferred from homology"/>
<evidence type="ECO:0000256" key="2">
    <source>
        <dbReference type="ARBA" id="ARBA00022898"/>
    </source>
</evidence>
<dbReference type="CDD" id="cd00609">
    <property type="entry name" value="AAT_like"/>
    <property type="match status" value="1"/>
</dbReference>
<gene>
    <name evidence="7" type="ORF">FB391_1160</name>
</gene>
<feature type="domain" description="HTH gntR-type" evidence="6">
    <location>
        <begin position="18"/>
        <end position="86"/>
    </location>
</feature>
<reference evidence="7 8" key="1">
    <citation type="submission" date="2019-06" db="EMBL/GenBank/DDBJ databases">
        <title>Sequencing the genomes of 1000 actinobacteria strains.</title>
        <authorList>
            <person name="Klenk H.-P."/>
        </authorList>
    </citation>
    <scope>NUCLEOTIDE SEQUENCE [LARGE SCALE GENOMIC DNA]</scope>
    <source>
        <strain evidence="7 8">DSM 105492</strain>
    </source>
</reference>
<dbReference type="InterPro" id="IPR036388">
    <property type="entry name" value="WH-like_DNA-bd_sf"/>
</dbReference>
<dbReference type="SUPFAM" id="SSF46785">
    <property type="entry name" value="Winged helix' DNA-binding domain"/>
    <property type="match status" value="1"/>
</dbReference>
<keyword evidence="8" id="KW-1185">Reference proteome</keyword>
<dbReference type="InterPro" id="IPR036390">
    <property type="entry name" value="WH_DNA-bd_sf"/>
</dbReference>
<dbReference type="InterPro" id="IPR004839">
    <property type="entry name" value="Aminotransferase_I/II_large"/>
</dbReference>
<keyword evidence="4" id="KW-0238">DNA-binding</keyword>
<keyword evidence="7" id="KW-0032">Aminotransferase</keyword>
<dbReference type="Pfam" id="PF00392">
    <property type="entry name" value="GntR"/>
    <property type="match status" value="1"/>
</dbReference>
<dbReference type="Proteomes" id="UP000320235">
    <property type="component" value="Unassembled WGS sequence"/>
</dbReference>
<dbReference type="InterPro" id="IPR000524">
    <property type="entry name" value="Tscrpt_reg_HTH_GntR"/>
</dbReference>
<evidence type="ECO:0000256" key="1">
    <source>
        <dbReference type="ARBA" id="ARBA00005384"/>
    </source>
</evidence>
<dbReference type="PROSITE" id="PS50949">
    <property type="entry name" value="HTH_GNTR"/>
    <property type="match status" value="1"/>
</dbReference>
<dbReference type="RefSeq" id="WP_141893435.1">
    <property type="nucleotide sequence ID" value="NZ_BAABLH010000005.1"/>
</dbReference>
<dbReference type="PANTHER" id="PTHR46577:SF1">
    <property type="entry name" value="HTH-TYPE TRANSCRIPTIONAL REGULATORY PROTEIN GABR"/>
    <property type="match status" value="1"/>
</dbReference>
<dbReference type="GO" id="GO:0008483">
    <property type="term" value="F:transaminase activity"/>
    <property type="evidence" value="ECO:0007669"/>
    <property type="project" value="UniProtKB-KW"/>
</dbReference>
<dbReference type="AlphaFoldDB" id="A0A543FMA9"/>
<dbReference type="Gene3D" id="1.10.10.10">
    <property type="entry name" value="Winged helix-like DNA-binding domain superfamily/Winged helix DNA-binding domain"/>
    <property type="match status" value="1"/>
</dbReference>
<dbReference type="SUPFAM" id="SSF53383">
    <property type="entry name" value="PLP-dependent transferases"/>
    <property type="match status" value="1"/>
</dbReference>
<dbReference type="OrthoDB" id="594134at2"/>
<dbReference type="GO" id="GO:0030170">
    <property type="term" value="F:pyridoxal phosphate binding"/>
    <property type="evidence" value="ECO:0007669"/>
    <property type="project" value="InterPro"/>
</dbReference>
<dbReference type="InterPro" id="IPR015421">
    <property type="entry name" value="PyrdxlP-dep_Trfase_major"/>
</dbReference>
<dbReference type="GO" id="GO:0003677">
    <property type="term" value="F:DNA binding"/>
    <property type="evidence" value="ECO:0007669"/>
    <property type="project" value="UniProtKB-KW"/>
</dbReference>
<dbReference type="EMBL" id="VFPE01000001">
    <property type="protein sequence ID" value="TQM34866.1"/>
    <property type="molecule type" value="Genomic_DNA"/>
</dbReference>
<comment type="similarity">
    <text evidence="1">In the C-terminal section; belongs to the class-I pyridoxal-phosphate-dependent aminotransferase family.</text>
</comment>
<keyword evidence="5" id="KW-0804">Transcription</keyword>
<sequence>MSEGRITGLDLHLPLSGTRPARSLEDAIRSLVSTGALPVGARLPAARALAADLGIARNTVADVYARLTAEGWLEARVGAGTWVAASPAAVVPVAGRPAAPPPFDLRGGLVDASDFAYASWSAHARQALAELPGTAFSYPPAAGTAALRQSLAVYVARTRGVAVGTDDLVVGTGFGDLLSLVCRALRERGARRIAVEEYGHDRHRRIIAAAGLEAVPIAVDGDGAVVDGLEDLDAAAALLTPAHQFPTGVPLSAARRRAVVEWARRSGAFVLEDDYDGEFRYDRRSIGALQALAPDRVVYLGTASKALAPAVGLAWAVVPTALWQDVLAQREAGGAAAAGIHQHILARFIDSFAYDRAVRRRRAEFRARRELLERLLAERVPSASLHGLAAGLQCLVRLPEGVAEADVVDAAARRGVAVLGLSEYRFGAAEDGEPVGIVVGYGAPTPARAERALELFVEAVATAAE</sequence>
<comment type="caution">
    <text evidence="7">The sequence shown here is derived from an EMBL/GenBank/DDBJ whole genome shotgun (WGS) entry which is preliminary data.</text>
</comment>
<evidence type="ECO:0000256" key="4">
    <source>
        <dbReference type="ARBA" id="ARBA00023125"/>
    </source>
</evidence>
<evidence type="ECO:0000256" key="3">
    <source>
        <dbReference type="ARBA" id="ARBA00023015"/>
    </source>
</evidence>
<dbReference type="Gene3D" id="3.40.640.10">
    <property type="entry name" value="Type I PLP-dependent aspartate aminotransferase-like (Major domain)"/>
    <property type="match status" value="1"/>
</dbReference>
<keyword evidence="7" id="KW-0808">Transferase</keyword>
<dbReference type="SMART" id="SM00345">
    <property type="entry name" value="HTH_GNTR"/>
    <property type="match status" value="1"/>
</dbReference>
<name>A0A543FMA9_9MICO</name>
<dbReference type="GO" id="GO:0003700">
    <property type="term" value="F:DNA-binding transcription factor activity"/>
    <property type="evidence" value="ECO:0007669"/>
    <property type="project" value="InterPro"/>
</dbReference>
<evidence type="ECO:0000313" key="8">
    <source>
        <dbReference type="Proteomes" id="UP000320235"/>
    </source>
</evidence>